<dbReference type="Proteomes" id="UP000478746">
    <property type="component" value="Unassembled WGS sequence"/>
</dbReference>
<name>A0A0A1GP38_BIFLN</name>
<evidence type="ECO:0000313" key="10">
    <source>
        <dbReference type="Proteomes" id="UP000232928"/>
    </source>
</evidence>
<reference evidence="7 10" key="2">
    <citation type="submission" date="2017-12" db="EMBL/GenBank/DDBJ databases">
        <title>Bifidobacterium longum APC/DPC strains.</title>
        <authorList>
            <person name="Arboleya S."/>
        </authorList>
    </citation>
    <scope>NUCLEOTIDE SEQUENCE [LARGE SCALE GENOMIC DNA]</scope>
    <source>
        <strain evidence="7 10">APC1461</strain>
    </source>
</reference>
<feature type="region of interest" description="Disordered" evidence="3">
    <location>
        <begin position="132"/>
        <end position="213"/>
    </location>
</feature>
<protein>
    <submittedName>
        <fullName evidence="7">Single-strand binding protein</fullName>
    </submittedName>
</protein>
<evidence type="ECO:0000313" key="14">
    <source>
        <dbReference type="Proteomes" id="UP000478746"/>
    </source>
</evidence>
<dbReference type="AlphaFoldDB" id="A0A0A1GP38"/>
<dbReference type="EMBL" id="PHUM01000007">
    <property type="protein sequence ID" value="PWH08547.1"/>
    <property type="molecule type" value="Genomic_DNA"/>
</dbReference>
<reference evidence="13 14" key="4">
    <citation type="journal article" date="2019" name="Nat. Med.">
        <title>A library of human gut bacterial isolates paired with longitudinal multiomics data enables mechanistic microbiome research.</title>
        <authorList>
            <person name="Poyet M."/>
            <person name="Groussin M."/>
            <person name="Gibbons S.M."/>
            <person name="Avila-Pacheco J."/>
            <person name="Jiang X."/>
            <person name="Kearney S.M."/>
            <person name="Perrotta A.R."/>
            <person name="Berdy B."/>
            <person name="Zhao S."/>
            <person name="Lieberman T.D."/>
            <person name="Swanson P.K."/>
            <person name="Smith M."/>
            <person name="Roesemann S."/>
            <person name="Alexander J.E."/>
            <person name="Rich S.A."/>
            <person name="Livny J."/>
            <person name="Vlamakis H."/>
            <person name="Clish C."/>
            <person name="Bullock K."/>
            <person name="Deik A."/>
            <person name="Scott J."/>
            <person name="Pierce K.A."/>
            <person name="Xavier R.J."/>
            <person name="Alm E.J."/>
        </authorList>
    </citation>
    <scope>NUCLEOTIDE SEQUENCE [LARGE SCALE GENOMIC DNA]</scope>
    <source>
        <strain evidence="5 13">BIOML-A166</strain>
        <strain evidence="4 14">BIOML-A320</strain>
    </source>
</reference>
<evidence type="ECO:0000313" key="9">
    <source>
        <dbReference type="EMBL" id="RGL03829.1"/>
    </source>
</evidence>
<evidence type="ECO:0000313" key="5">
    <source>
        <dbReference type="EMBL" id="KAB7135241.1"/>
    </source>
</evidence>
<dbReference type="GO" id="GO:0003697">
    <property type="term" value="F:single-stranded DNA binding"/>
    <property type="evidence" value="ECO:0007669"/>
    <property type="project" value="InterPro"/>
</dbReference>
<dbReference type="EMBL" id="JAWUDL010000015">
    <property type="protein sequence ID" value="MDW7546773.1"/>
    <property type="molecule type" value="Genomic_DNA"/>
</dbReference>
<evidence type="ECO:0000256" key="2">
    <source>
        <dbReference type="PROSITE-ProRule" id="PRU00252"/>
    </source>
</evidence>
<evidence type="ECO:0000313" key="7">
    <source>
        <dbReference type="EMBL" id="PKD14655.1"/>
    </source>
</evidence>
<keyword evidence="1 2" id="KW-0238">DNA-binding</keyword>
<evidence type="ECO:0000313" key="8">
    <source>
        <dbReference type="EMBL" id="PWH08547.1"/>
    </source>
</evidence>
<proteinExistence type="predicted"/>
<sequence>MPQSMQVVRGLLAANPDYWPAKTNADGTTSSAYLRATVYEDRPRVRQKDGSYTDNPLGPVRTTVKFWGQAAELLHGMDFRQGDAVVATGRMGDPDAFISQKDGKAYARPVVIGDSMQIDSIVSQRIQLARERKRQNKEQAGAVADAGRTDPWTDQVDASRGEYVGDGVPRTFNGEPFEPLSGYPTPGAAPAPADPAAPDFLSTPSDFTTGNAR</sequence>
<gene>
    <name evidence="7" type="ORF">APC1461_1114</name>
    <name evidence="8" type="ORF">CWE05_06765</name>
    <name evidence="9" type="ORF">DXC85_05325</name>
    <name evidence="5" type="ORF">GBC97_06455</name>
    <name evidence="4" type="ORF">GBK08_06245</name>
    <name evidence="6" type="ORF">SCX10_08065</name>
</gene>
<evidence type="ECO:0000313" key="11">
    <source>
        <dbReference type="Proteomes" id="UP000245582"/>
    </source>
</evidence>
<dbReference type="Proteomes" id="UP001272183">
    <property type="component" value="Unassembled WGS sequence"/>
</dbReference>
<organism evidence="8 11">
    <name type="scientific">Bifidobacterium longum</name>
    <dbReference type="NCBI Taxonomy" id="216816"/>
    <lineage>
        <taxon>Bacteria</taxon>
        <taxon>Bacillati</taxon>
        <taxon>Actinomycetota</taxon>
        <taxon>Actinomycetes</taxon>
        <taxon>Bifidobacteriales</taxon>
        <taxon>Bifidobacteriaceae</taxon>
        <taxon>Bifidobacterium</taxon>
    </lineage>
</organism>
<accession>A0A2U2RRP9</accession>
<comment type="caution">
    <text evidence="8">The sequence shown here is derived from an EMBL/GenBank/DDBJ whole genome shotgun (WGS) entry which is preliminary data.</text>
</comment>
<dbReference type="InterPro" id="IPR000424">
    <property type="entry name" value="Primosome_PriB/ssb"/>
</dbReference>
<dbReference type="EMBL" id="PJEG01000012">
    <property type="protein sequence ID" value="PKD14655.1"/>
    <property type="molecule type" value="Genomic_DNA"/>
</dbReference>
<accession>A0A0A1GP38</accession>
<reference evidence="9 12" key="3">
    <citation type="submission" date="2018-08" db="EMBL/GenBank/DDBJ databases">
        <title>A genome reference for cultivated species of the human gut microbiota.</title>
        <authorList>
            <person name="Zou Y."/>
            <person name="Xue W."/>
            <person name="Luo G."/>
        </authorList>
    </citation>
    <scope>NUCLEOTIDE SEQUENCE [LARGE SCALE GENOMIC DNA]</scope>
    <source>
        <strain evidence="9 12">TF08-4AC</strain>
    </source>
</reference>
<dbReference type="EMBL" id="QSRH01000003">
    <property type="protein sequence ID" value="RGL03829.1"/>
    <property type="molecule type" value="Genomic_DNA"/>
</dbReference>
<evidence type="ECO:0000256" key="3">
    <source>
        <dbReference type="SAM" id="MobiDB-lite"/>
    </source>
</evidence>
<dbReference type="Proteomes" id="UP000245582">
    <property type="component" value="Unassembled WGS sequence"/>
</dbReference>
<dbReference type="EMBL" id="WDVF01000010">
    <property type="protein sequence ID" value="KAB7135241.1"/>
    <property type="molecule type" value="Genomic_DNA"/>
</dbReference>
<dbReference type="Proteomes" id="UP000232928">
    <property type="component" value="Unassembled WGS sequence"/>
</dbReference>
<dbReference type="RefSeq" id="WP_007056117.1">
    <property type="nucleotide sequence ID" value="NZ_AP014658.1"/>
</dbReference>
<dbReference type="EMBL" id="WEAY01000010">
    <property type="protein sequence ID" value="KAB6837960.1"/>
    <property type="molecule type" value="Genomic_DNA"/>
</dbReference>
<evidence type="ECO:0000313" key="6">
    <source>
        <dbReference type="EMBL" id="MDW7546773.1"/>
    </source>
</evidence>
<reference evidence="6" key="5">
    <citation type="submission" date="2023-10" db="EMBL/GenBank/DDBJ databases">
        <title>Supernatant from a Refined Defined Microbial Community Protects Mice from Clostridioides difficile Infection.</title>
        <authorList>
            <person name="Douchant K."/>
            <person name="He S.-M."/>
            <person name="Noordhof C."/>
            <person name="Greenlaw J."/>
            <person name="Schroeter K."/>
            <person name="Vancuren S.J."/>
            <person name="Sjaarda C."/>
            <person name="Allen-Vercoe E."/>
            <person name="Gloor G.B."/>
            <person name="Vanner S.J."/>
            <person name="Petrof E.O."/>
            <person name="Sheth P.M."/>
            <person name="Guzman M."/>
        </authorList>
    </citation>
    <scope>NUCLEOTIDE SEQUENCE</scope>
    <source>
        <strain evidence="6">16-6-I_4_FM</strain>
    </source>
</reference>
<dbReference type="InterPro" id="IPR012340">
    <property type="entry name" value="NA-bd_OB-fold"/>
</dbReference>
<evidence type="ECO:0000256" key="1">
    <source>
        <dbReference type="ARBA" id="ARBA00023125"/>
    </source>
</evidence>
<evidence type="ECO:0000313" key="12">
    <source>
        <dbReference type="Proteomes" id="UP000261186"/>
    </source>
</evidence>
<dbReference type="Proteomes" id="UP000461165">
    <property type="component" value="Unassembled WGS sequence"/>
</dbReference>
<dbReference type="Proteomes" id="UP000261186">
    <property type="component" value="Unassembled WGS sequence"/>
</dbReference>
<evidence type="ECO:0000313" key="13">
    <source>
        <dbReference type="Proteomes" id="UP000461165"/>
    </source>
</evidence>
<reference evidence="8 11" key="1">
    <citation type="submission" date="2017-11" db="EMBL/GenBank/DDBJ databases">
        <title>Draft genome sequence of Bifidobacterium longum UMA026, isolated from Holstein dairy cow feces.</title>
        <authorList>
            <person name="Albert K."/>
            <person name="Sela D.A."/>
        </authorList>
    </citation>
    <scope>NUCLEOTIDE SEQUENCE [LARGE SCALE GENOMIC DNA]</scope>
    <source>
        <strain evidence="8 11">UMA026</strain>
    </source>
</reference>
<dbReference type="Gene3D" id="2.40.50.140">
    <property type="entry name" value="Nucleic acid-binding proteins"/>
    <property type="match status" value="1"/>
</dbReference>
<dbReference type="PROSITE" id="PS50935">
    <property type="entry name" value="SSB"/>
    <property type="match status" value="1"/>
</dbReference>
<feature type="compositionally biased region" description="Polar residues" evidence="3">
    <location>
        <begin position="202"/>
        <end position="213"/>
    </location>
</feature>
<evidence type="ECO:0000313" key="4">
    <source>
        <dbReference type="EMBL" id="KAB6837960.1"/>
    </source>
</evidence>